<organism evidence="2">
    <name type="scientific">Salix viminalis</name>
    <name type="common">Common osier</name>
    <name type="synonym">Basket willow</name>
    <dbReference type="NCBI Taxonomy" id="40686"/>
    <lineage>
        <taxon>Eukaryota</taxon>
        <taxon>Viridiplantae</taxon>
        <taxon>Streptophyta</taxon>
        <taxon>Embryophyta</taxon>
        <taxon>Tracheophyta</taxon>
        <taxon>Spermatophyta</taxon>
        <taxon>Magnoliopsida</taxon>
        <taxon>eudicotyledons</taxon>
        <taxon>Gunneridae</taxon>
        <taxon>Pentapetalae</taxon>
        <taxon>rosids</taxon>
        <taxon>fabids</taxon>
        <taxon>Malpighiales</taxon>
        <taxon>Salicaceae</taxon>
        <taxon>Saliceae</taxon>
        <taxon>Salix</taxon>
    </lineage>
</organism>
<dbReference type="AlphaFoldDB" id="A0A6N2NGK1"/>
<dbReference type="EMBL" id="CAADRP010002062">
    <property type="protein sequence ID" value="VFU60415.1"/>
    <property type="molecule type" value="Genomic_DNA"/>
</dbReference>
<evidence type="ECO:0000256" key="1">
    <source>
        <dbReference type="SAM" id="MobiDB-lite"/>
    </source>
</evidence>
<accession>A0A6N2NGK1</accession>
<gene>
    <name evidence="2" type="ORF">SVIM_LOCUS448135</name>
</gene>
<proteinExistence type="predicted"/>
<name>A0A6N2NGK1_SALVM</name>
<sequence>MAFTLARGVTDSPRHGVARIRVYDRPLRVVVVNRFERVWVFETDLVRRGAKQLDHRGRGGHSYKSQPSLGSPSKIKSWRILCNSGIQNPRLLAFAPGFPIGNSIPTRFLGPGEPAFEIARPIGKGLHARGSLDRGVAGALESRSKDKVFFPSYLISSYPYDEPRNRMDRGTSDKDVSDATFSARTTFSIVIFLARDKREILYQSKADTAPMLPRSAYRGAERAGARASHVGV</sequence>
<reference evidence="2" key="1">
    <citation type="submission" date="2019-03" db="EMBL/GenBank/DDBJ databases">
        <authorList>
            <person name="Mank J."/>
            <person name="Almeida P."/>
        </authorList>
    </citation>
    <scope>NUCLEOTIDE SEQUENCE</scope>
    <source>
        <strain evidence="2">78183</strain>
    </source>
</reference>
<evidence type="ECO:0000313" key="2">
    <source>
        <dbReference type="EMBL" id="VFU60415.1"/>
    </source>
</evidence>
<protein>
    <submittedName>
        <fullName evidence="2">Uncharacterized protein</fullName>
    </submittedName>
</protein>
<feature type="region of interest" description="Disordered" evidence="1">
    <location>
        <begin position="52"/>
        <end position="73"/>
    </location>
</feature>